<dbReference type="Proteomes" id="UP001189143">
    <property type="component" value="Unassembled WGS sequence"/>
</dbReference>
<dbReference type="AlphaFoldDB" id="A0AAD1YDS4"/>
<dbReference type="RefSeq" id="WP_157065752.1">
    <property type="nucleotide sequence ID" value="NZ_CAMRXC010000033.1"/>
</dbReference>
<accession>A0AAD1YDS4</accession>
<protein>
    <submittedName>
        <fullName evidence="1">Uncharacterized protein</fullName>
    </submittedName>
</protein>
<name>A0AAD1YDS4_9CLOT</name>
<sequence length="50" mass="5981">MNEAQKYLCEILDNNHKIQIVNVIKDIQDKDKLTYILAYVRAMKKLQNRC</sequence>
<organism evidence="1 2">
    <name type="scientific">Clostridium neonatale</name>
    <dbReference type="NCBI Taxonomy" id="137838"/>
    <lineage>
        <taxon>Bacteria</taxon>
        <taxon>Bacillati</taxon>
        <taxon>Bacillota</taxon>
        <taxon>Clostridia</taxon>
        <taxon>Eubacteriales</taxon>
        <taxon>Clostridiaceae</taxon>
        <taxon>Clostridium</taxon>
    </lineage>
</organism>
<proteinExistence type="predicted"/>
<reference evidence="1" key="1">
    <citation type="submission" date="2022-10" db="EMBL/GenBank/DDBJ databases">
        <authorList>
            <person name="Aires J."/>
            <person name="Mesa V."/>
        </authorList>
    </citation>
    <scope>NUCLEOTIDE SEQUENCE</scope>
    <source>
        <strain evidence="1">Clostridium neonatale JD116</strain>
    </source>
</reference>
<dbReference type="EMBL" id="CAMTCP010000066">
    <property type="protein sequence ID" value="CAI3546052.1"/>
    <property type="molecule type" value="Genomic_DNA"/>
</dbReference>
<gene>
    <name evidence="1" type="ORF">CNEO2_150066</name>
</gene>
<comment type="caution">
    <text evidence="1">The sequence shown here is derived from an EMBL/GenBank/DDBJ whole genome shotgun (WGS) entry which is preliminary data.</text>
</comment>
<evidence type="ECO:0000313" key="1">
    <source>
        <dbReference type="EMBL" id="CAI3546052.1"/>
    </source>
</evidence>
<evidence type="ECO:0000313" key="2">
    <source>
        <dbReference type="Proteomes" id="UP001189143"/>
    </source>
</evidence>